<keyword evidence="7 14" id="KW-0479">Metal-binding</keyword>
<reference evidence="17" key="1">
    <citation type="journal article" date="2023" name="G3 (Bethesda)">
        <title>Whole genome assemblies of Zophobas morio and Tenebrio molitor.</title>
        <authorList>
            <person name="Kaur S."/>
            <person name="Stinson S.A."/>
            <person name="diCenzo G.C."/>
        </authorList>
    </citation>
    <scope>NUCLEOTIDE SEQUENCE</scope>
    <source>
        <strain evidence="17">QUZm001</strain>
    </source>
</reference>
<evidence type="ECO:0000256" key="10">
    <source>
        <dbReference type="ARBA" id="ARBA00023002"/>
    </source>
</evidence>
<keyword evidence="13" id="KW-0472">Membrane</keyword>
<organism evidence="17 18">
    <name type="scientific">Zophobas morio</name>
    <dbReference type="NCBI Taxonomy" id="2755281"/>
    <lineage>
        <taxon>Eukaryota</taxon>
        <taxon>Metazoa</taxon>
        <taxon>Ecdysozoa</taxon>
        <taxon>Arthropoda</taxon>
        <taxon>Hexapoda</taxon>
        <taxon>Insecta</taxon>
        <taxon>Pterygota</taxon>
        <taxon>Neoptera</taxon>
        <taxon>Endopterygota</taxon>
        <taxon>Coleoptera</taxon>
        <taxon>Polyphaga</taxon>
        <taxon>Cucujiformia</taxon>
        <taxon>Tenebrionidae</taxon>
        <taxon>Zophobas</taxon>
    </lineage>
</organism>
<keyword evidence="12 15" id="KW-0503">Monooxygenase</keyword>
<evidence type="ECO:0000313" key="18">
    <source>
        <dbReference type="Proteomes" id="UP001168821"/>
    </source>
</evidence>
<comment type="subcellular location">
    <subcellularLocation>
        <location evidence="4">Endoplasmic reticulum membrane</location>
        <topology evidence="4">Peripheral membrane protein</topology>
    </subcellularLocation>
    <subcellularLocation>
        <location evidence="3">Microsome membrane</location>
        <topology evidence="3">Peripheral membrane protein</topology>
    </subcellularLocation>
</comment>
<dbReference type="FunFam" id="1.10.630.10:FF:000238">
    <property type="entry name" value="Cytochrome P450 2A6"/>
    <property type="match status" value="1"/>
</dbReference>
<sequence>MLGFTTLLFILLILFAIYLHKSAKKRPKNFPPGPSKLPIWGSYWFLLKENYNMLHLSMESLAKQYKTDILGLFLGDFPTVVTLSHELTKEMLSRDEFVGRVDTVIVRVRSRGEPKGIFFSDGSFWKTHRKFSLRHLRDYGFGRRSDVMENYVADEVNYLLNFLTSEPTKDDMEVCKSKGQILVPDFLYGSLINIIMSMISSTQFDHHKVRKYAIAALNFMKSGDATGGAITITPWLKYFAPDYFGYTSADKDNAFLVGFMKEIVDEHLRTFSDDHHRDFIDDYISENLKQGTELDYNQLALVALDYMFPSPVGVGQTLSFFFGLLINHPDVQIKVQEELDRVVGRSRLPTLDDRKDLPYFEATLREVLRLIPVTPLGLPRRCVEDTTLGGYFIPKDTIMLPNLWTAHRDERVYENPDKFQPERFLDDHGNLIRKDTTVAFGAGKRLCAGETYARQTMFLLMTGIFQNFTIKSSTGKPVNFNKMLPGITLSFKEKTWVTAIPR</sequence>
<dbReference type="Gene3D" id="1.10.630.10">
    <property type="entry name" value="Cytochrome P450"/>
    <property type="match status" value="1"/>
</dbReference>
<dbReference type="PANTHER" id="PTHR24300:SF376">
    <property type="entry name" value="CYTOCHROME P450 15A1"/>
    <property type="match status" value="1"/>
</dbReference>
<dbReference type="InterPro" id="IPR002401">
    <property type="entry name" value="Cyt_P450_E_grp-I"/>
</dbReference>
<dbReference type="SUPFAM" id="SSF48264">
    <property type="entry name" value="Cytochrome P450"/>
    <property type="match status" value="1"/>
</dbReference>
<evidence type="ECO:0000256" key="15">
    <source>
        <dbReference type="RuleBase" id="RU000461"/>
    </source>
</evidence>
<dbReference type="GO" id="GO:0005506">
    <property type="term" value="F:iron ion binding"/>
    <property type="evidence" value="ECO:0007669"/>
    <property type="project" value="InterPro"/>
</dbReference>
<dbReference type="InterPro" id="IPR036396">
    <property type="entry name" value="Cyt_P450_sf"/>
</dbReference>
<gene>
    <name evidence="17" type="ORF">Zmor_001080</name>
</gene>
<dbReference type="GO" id="GO:0005789">
    <property type="term" value="C:endoplasmic reticulum membrane"/>
    <property type="evidence" value="ECO:0007669"/>
    <property type="project" value="UniProtKB-SubCell"/>
</dbReference>
<evidence type="ECO:0000256" key="7">
    <source>
        <dbReference type="ARBA" id="ARBA00022723"/>
    </source>
</evidence>
<dbReference type="PANTHER" id="PTHR24300">
    <property type="entry name" value="CYTOCHROME P450 508A4-RELATED"/>
    <property type="match status" value="1"/>
</dbReference>
<dbReference type="InterPro" id="IPR050182">
    <property type="entry name" value="Cytochrome_P450_fam2"/>
</dbReference>
<dbReference type="PRINTS" id="PR00385">
    <property type="entry name" value="P450"/>
</dbReference>
<comment type="cofactor">
    <cofactor evidence="1 14">
        <name>heme</name>
        <dbReference type="ChEBI" id="CHEBI:30413"/>
    </cofactor>
</comment>
<evidence type="ECO:0000256" key="3">
    <source>
        <dbReference type="ARBA" id="ARBA00004174"/>
    </source>
</evidence>
<keyword evidence="9" id="KW-0492">Microsome</keyword>
<evidence type="ECO:0000256" key="11">
    <source>
        <dbReference type="ARBA" id="ARBA00023004"/>
    </source>
</evidence>
<proteinExistence type="inferred from homology"/>
<evidence type="ECO:0000256" key="4">
    <source>
        <dbReference type="ARBA" id="ARBA00004406"/>
    </source>
</evidence>
<keyword evidence="6 14" id="KW-0349">Heme</keyword>
<dbReference type="Proteomes" id="UP001168821">
    <property type="component" value="Unassembled WGS sequence"/>
</dbReference>
<keyword evidence="16" id="KW-0732">Signal</keyword>
<evidence type="ECO:0000256" key="1">
    <source>
        <dbReference type="ARBA" id="ARBA00001971"/>
    </source>
</evidence>
<evidence type="ECO:0000256" key="9">
    <source>
        <dbReference type="ARBA" id="ARBA00022848"/>
    </source>
</evidence>
<evidence type="ECO:0000256" key="2">
    <source>
        <dbReference type="ARBA" id="ARBA00003690"/>
    </source>
</evidence>
<dbReference type="PROSITE" id="PS00086">
    <property type="entry name" value="CYTOCHROME_P450"/>
    <property type="match status" value="1"/>
</dbReference>
<evidence type="ECO:0000256" key="14">
    <source>
        <dbReference type="PIRSR" id="PIRSR602401-1"/>
    </source>
</evidence>
<evidence type="ECO:0008006" key="19">
    <source>
        <dbReference type="Google" id="ProtNLM"/>
    </source>
</evidence>
<dbReference type="GO" id="GO:0008395">
    <property type="term" value="F:steroid hydroxylase activity"/>
    <property type="evidence" value="ECO:0007669"/>
    <property type="project" value="TreeGrafter"/>
</dbReference>
<name>A0AA38MS11_9CUCU</name>
<comment type="similarity">
    <text evidence="5 15">Belongs to the cytochrome P450 family.</text>
</comment>
<dbReference type="AlphaFoldDB" id="A0AA38MS11"/>
<feature type="signal peptide" evidence="16">
    <location>
        <begin position="1"/>
        <end position="23"/>
    </location>
</feature>
<dbReference type="GO" id="GO:0020037">
    <property type="term" value="F:heme binding"/>
    <property type="evidence" value="ECO:0007669"/>
    <property type="project" value="InterPro"/>
</dbReference>
<dbReference type="GO" id="GO:0016712">
    <property type="term" value="F:oxidoreductase activity, acting on paired donors, with incorporation or reduction of molecular oxygen, reduced flavin or flavoprotein as one donor, and incorporation of one atom of oxygen"/>
    <property type="evidence" value="ECO:0007669"/>
    <property type="project" value="TreeGrafter"/>
</dbReference>
<dbReference type="PRINTS" id="PR00463">
    <property type="entry name" value="EP450I"/>
</dbReference>
<dbReference type="GO" id="GO:0006805">
    <property type="term" value="P:xenobiotic metabolic process"/>
    <property type="evidence" value="ECO:0007669"/>
    <property type="project" value="TreeGrafter"/>
</dbReference>
<evidence type="ECO:0000313" key="17">
    <source>
        <dbReference type="EMBL" id="KAJ3665589.1"/>
    </source>
</evidence>
<feature type="chain" id="PRO_5041355101" description="Cytochrome P450 304a1" evidence="16">
    <location>
        <begin position="24"/>
        <end position="502"/>
    </location>
</feature>
<evidence type="ECO:0000256" key="8">
    <source>
        <dbReference type="ARBA" id="ARBA00022824"/>
    </source>
</evidence>
<dbReference type="EMBL" id="JALNTZ010000001">
    <property type="protein sequence ID" value="KAJ3665589.1"/>
    <property type="molecule type" value="Genomic_DNA"/>
</dbReference>
<evidence type="ECO:0000256" key="12">
    <source>
        <dbReference type="ARBA" id="ARBA00023033"/>
    </source>
</evidence>
<dbReference type="GO" id="GO:0006082">
    <property type="term" value="P:organic acid metabolic process"/>
    <property type="evidence" value="ECO:0007669"/>
    <property type="project" value="TreeGrafter"/>
</dbReference>
<keyword evidence="11 14" id="KW-0408">Iron</keyword>
<dbReference type="InterPro" id="IPR017972">
    <property type="entry name" value="Cyt_P450_CS"/>
</dbReference>
<evidence type="ECO:0000256" key="5">
    <source>
        <dbReference type="ARBA" id="ARBA00010617"/>
    </source>
</evidence>
<keyword evidence="10 15" id="KW-0560">Oxidoreductase</keyword>
<evidence type="ECO:0000256" key="16">
    <source>
        <dbReference type="SAM" id="SignalP"/>
    </source>
</evidence>
<evidence type="ECO:0000256" key="6">
    <source>
        <dbReference type="ARBA" id="ARBA00022617"/>
    </source>
</evidence>
<comment type="caution">
    <text evidence="17">The sequence shown here is derived from an EMBL/GenBank/DDBJ whole genome shotgun (WGS) entry which is preliminary data.</text>
</comment>
<accession>A0AA38MS11</accession>
<dbReference type="Pfam" id="PF00067">
    <property type="entry name" value="p450"/>
    <property type="match status" value="1"/>
</dbReference>
<feature type="binding site" description="axial binding residue" evidence="14">
    <location>
        <position position="447"/>
    </location>
    <ligand>
        <name>heme</name>
        <dbReference type="ChEBI" id="CHEBI:30413"/>
    </ligand>
    <ligandPart>
        <name>Fe</name>
        <dbReference type="ChEBI" id="CHEBI:18248"/>
    </ligandPart>
</feature>
<protein>
    <recommendedName>
        <fullName evidence="19">Cytochrome P450 304a1</fullName>
    </recommendedName>
</protein>
<dbReference type="InterPro" id="IPR001128">
    <property type="entry name" value="Cyt_P450"/>
</dbReference>
<comment type="function">
    <text evidence="2">May be involved in the metabolism of insect hormones and in the breakdown of synthetic insecticides.</text>
</comment>
<evidence type="ECO:0000256" key="13">
    <source>
        <dbReference type="ARBA" id="ARBA00023136"/>
    </source>
</evidence>
<keyword evidence="18" id="KW-1185">Reference proteome</keyword>
<keyword evidence="8" id="KW-0256">Endoplasmic reticulum</keyword>